<dbReference type="EMBL" id="CAKJTG010000004">
    <property type="protein sequence ID" value="CAG9607172.1"/>
    <property type="molecule type" value="Genomic_DNA"/>
</dbReference>
<dbReference type="AlphaFoldDB" id="A0A9C7L9B1"/>
<feature type="domain" description="SET" evidence="1">
    <location>
        <begin position="4"/>
        <end position="112"/>
    </location>
</feature>
<sequence length="200" mass="23577">MIYPHTELRYINNQIGYGVFATKFIPKGTITWALDDLDQIIDPGFVDSVDNTRRELIQKYSYRNQDGKYILCWDLGRFVNHSFHANCIGTAYEFEIAIRDIYPGEQLTDDYGSLNIDEPFQCLPEAGTSRKWVYPDDILHYHQEWDQKVLSALKNFNNVEQPLIHLIQPNYMEKIKLAIEHEILPNSIKEIYFDRHKMSK</sequence>
<dbReference type="RefSeq" id="WP_230495444.1">
    <property type="nucleotide sequence ID" value="NZ_CAKJTG010000004.1"/>
</dbReference>
<keyword evidence="3" id="KW-1185">Reference proteome</keyword>
<organism evidence="2 3">
    <name type="scientific">Pseudoneobacillus rhizosphaerae</name>
    <dbReference type="NCBI Taxonomy" id="2880968"/>
    <lineage>
        <taxon>Bacteria</taxon>
        <taxon>Bacillati</taxon>
        <taxon>Bacillota</taxon>
        <taxon>Bacilli</taxon>
        <taxon>Bacillales</taxon>
        <taxon>Bacillaceae</taxon>
        <taxon>Pseudoneobacillus</taxon>
    </lineage>
</organism>
<dbReference type="Proteomes" id="UP000789845">
    <property type="component" value="Unassembled WGS sequence"/>
</dbReference>
<comment type="caution">
    <text evidence="2">The sequence shown here is derived from an EMBL/GenBank/DDBJ whole genome shotgun (WGS) entry which is preliminary data.</text>
</comment>
<proteinExistence type="predicted"/>
<name>A0A9C7L9B1_9BACI</name>
<dbReference type="SUPFAM" id="SSF82199">
    <property type="entry name" value="SET domain"/>
    <property type="match status" value="1"/>
</dbReference>
<accession>A0A9C7L9B1</accession>
<dbReference type="Gene3D" id="2.170.270.10">
    <property type="entry name" value="SET domain"/>
    <property type="match status" value="1"/>
</dbReference>
<reference evidence="2" key="1">
    <citation type="submission" date="2021-10" db="EMBL/GenBank/DDBJ databases">
        <authorList>
            <person name="Criscuolo A."/>
        </authorList>
    </citation>
    <scope>NUCLEOTIDE SEQUENCE</scope>
    <source>
        <strain evidence="2">CIP111885</strain>
    </source>
</reference>
<evidence type="ECO:0000313" key="3">
    <source>
        <dbReference type="Proteomes" id="UP000789845"/>
    </source>
</evidence>
<dbReference type="CDD" id="cd08161">
    <property type="entry name" value="SET"/>
    <property type="match status" value="1"/>
</dbReference>
<evidence type="ECO:0000259" key="1">
    <source>
        <dbReference type="PROSITE" id="PS50280"/>
    </source>
</evidence>
<dbReference type="InterPro" id="IPR001214">
    <property type="entry name" value="SET_dom"/>
</dbReference>
<dbReference type="InterPro" id="IPR046341">
    <property type="entry name" value="SET_dom_sf"/>
</dbReference>
<evidence type="ECO:0000313" key="2">
    <source>
        <dbReference type="EMBL" id="CAG9607172.1"/>
    </source>
</evidence>
<protein>
    <recommendedName>
        <fullName evidence="1">SET domain-containing protein</fullName>
    </recommendedName>
</protein>
<dbReference type="PROSITE" id="PS50280">
    <property type="entry name" value="SET"/>
    <property type="match status" value="1"/>
</dbReference>
<dbReference type="Pfam" id="PF00856">
    <property type="entry name" value="SET"/>
    <property type="match status" value="1"/>
</dbReference>
<gene>
    <name evidence="2" type="ORF">NEOCIP111885_00862</name>
</gene>